<dbReference type="Pfam" id="PF12686">
    <property type="entry name" value="DUF3800"/>
    <property type="match status" value="1"/>
</dbReference>
<accession>A0A7M1QZK5</accession>
<evidence type="ECO:0000313" key="1">
    <source>
        <dbReference type="EMBL" id="QOR47316.1"/>
    </source>
</evidence>
<name>A0A7M1QZK5_9ACTO</name>
<sequence>MLIAYLDEIGEPGGFISHEHPRFNTSPAFGYAGFIIRDDHVRRFGAEVQRQRDVLFSTKRQEANSLPRDEWQEKLKKLEVKGSDYFRTNTQERMKAHLRVFDSLVKNLTDLGGALFYYADEKLTGTEKQVSYDRDSLERGAMQETLNRLARHANSANQQIFVIMDQVNESQRLVRTHQMYGHVFSRQSDFPEMFRLVESPMHLDSTLSPNIQFADWVAALVGKAVDYQLVENSKHGWVSEKGRLKFLEASNRPFTFESKLHFYARAIDDLNHAEIFHKRRRKFPDNCITGIDDQTAEKMRRIAAATQRKENKK</sequence>
<dbReference type="Proteomes" id="UP000594961">
    <property type="component" value="Chromosome"/>
</dbReference>
<dbReference type="AlphaFoldDB" id="A0A7M1QZK5"/>
<evidence type="ECO:0000313" key="2">
    <source>
        <dbReference type="Proteomes" id="UP000594961"/>
    </source>
</evidence>
<proteinExistence type="predicted"/>
<dbReference type="InterPro" id="IPR024524">
    <property type="entry name" value="DUF3800"/>
</dbReference>
<organism evidence="1 2">
    <name type="scientific">Trueperella pecoris</name>
    <dbReference type="NCBI Taxonomy" id="2733571"/>
    <lineage>
        <taxon>Bacteria</taxon>
        <taxon>Bacillati</taxon>
        <taxon>Actinomycetota</taxon>
        <taxon>Actinomycetes</taxon>
        <taxon>Actinomycetales</taxon>
        <taxon>Actinomycetaceae</taxon>
        <taxon>Trueperella</taxon>
    </lineage>
</organism>
<dbReference type="RefSeq" id="WP_197552394.1">
    <property type="nucleotide sequence ID" value="NZ_CP063212.1"/>
</dbReference>
<gene>
    <name evidence="1" type="ORF">INS90_08625</name>
</gene>
<protein>
    <submittedName>
        <fullName evidence="1">DUF3800 domain-containing protein</fullName>
    </submittedName>
</protein>
<dbReference type="EMBL" id="CP063212">
    <property type="protein sequence ID" value="QOR47316.1"/>
    <property type="molecule type" value="Genomic_DNA"/>
</dbReference>
<reference evidence="1 2" key="1">
    <citation type="submission" date="2020-10" db="EMBL/GenBank/DDBJ databases">
        <title>Trueperella pecoris sp. nov. isolated from bovine and porcine specimens.</title>
        <authorList>
            <person name="Schoenecker L."/>
            <person name="Schnydrig P."/>
            <person name="Brodard I."/>
            <person name="Thomann A."/>
            <person name="Hemphill A."/>
            <person name="Rodriguez-Campos S."/>
            <person name="Perreten V."/>
            <person name="Jores J."/>
            <person name="Kittl S."/>
        </authorList>
    </citation>
    <scope>NUCLEOTIDE SEQUENCE [LARGE SCALE GENOMIC DNA]</scope>
    <source>
        <strain evidence="1 2">19OD0592</strain>
    </source>
</reference>